<dbReference type="AlphaFoldDB" id="A0A401G0J8"/>
<comment type="caution">
    <text evidence="2">The sequence shown here is derived from an EMBL/GenBank/DDBJ whole genome shotgun (WGS) entry which is preliminary data.</text>
</comment>
<dbReference type="NCBIfam" id="NF041212">
    <property type="entry name" value="Uxx_star"/>
    <property type="match status" value="1"/>
</dbReference>
<feature type="domain" description="Glutaredoxin" evidence="1">
    <location>
        <begin position="5"/>
        <end position="57"/>
    </location>
</feature>
<reference evidence="3" key="1">
    <citation type="submission" date="2017-11" db="EMBL/GenBank/DDBJ databases">
        <authorList>
            <person name="Watanabe M."/>
            <person name="Kojima H."/>
        </authorList>
    </citation>
    <scope>NUCLEOTIDE SEQUENCE [LARGE SCALE GENOMIC DNA]</scope>
    <source>
        <strain evidence="3">Tokyo 01</strain>
    </source>
</reference>
<dbReference type="OrthoDB" id="9813980at2"/>
<name>A0A401G0J8_9BACT</name>
<evidence type="ECO:0000259" key="1">
    <source>
        <dbReference type="Pfam" id="PF00462"/>
    </source>
</evidence>
<evidence type="ECO:0000313" key="2">
    <source>
        <dbReference type="EMBL" id="GBC62727.1"/>
    </source>
</evidence>
<reference evidence="3" key="2">
    <citation type="submission" date="2019-01" db="EMBL/GenBank/DDBJ databases">
        <title>Genome sequence of Desulfonema ishimotonii strain Tokyo 01.</title>
        <authorList>
            <person name="Fukui M."/>
        </authorList>
    </citation>
    <scope>NUCLEOTIDE SEQUENCE [LARGE SCALE GENOMIC DNA]</scope>
    <source>
        <strain evidence="3">Tokyo 01</strain>
    </source>
</reference>
<organism evidence="2 3">
    <name type="scientific">Desulfonema ishimotonii</name>
    <dbReference type="NCBI Taxonomy" id="45657"/>
    <lineage>
        <taxon>Bacteria</taxon>
        <taxon>Pseudomonadati</taxon>
        <taxon>Thermodesulfobacteriota</taxon>
        <taxon>Desulfobacteria</taxon>
        <taxon>Desulfobacterales</taxon>
        <taxon>Desulfococcaceae</taxon>
        <taxon>Desulfonema</taxon>
    </lineage>
</organism>
<accession>A0A401G0J8</accession>
<dbReference type="EMBL" id="BEXT01000001">
    <property type="protein sequence ID" value="GBC62727.1"/>
    <property type="molecule type" value="Genomic_DNA"/>
</dbReference>
<proteinExistence type="predicted"/>
<keyword evidence="3" id="KW-1185">Reference proteome</keyword>
<dbReference type="Gene3D" id="3.40.30.10">
    <property type="entry name" value="Glutaredoxin"/>
    <property type="match status" value="1"/>
</dbReference>
<dbReference type="RefSeq" id="WP_124329882.1">
    <property type="nucleotide sequence ID" value="NZ_BEXT01000001.1"/>
</dbReference>
<dbReference type="InterPro" id="IPR036249">
    <property type="entry name" value="Thioredoxin-like_sf"/>
</dbReference>
<evidence type="ECO:0000313" key="3">
    <source>
        <dbReference type="Proteomes" id="UP000288096"/>
    </source>
</evidence>
<sequence>MEKPVIIYGKERCPYTRKARAAWPNHKYIDVIEDQSKIEEMLRLSGGQRKIPVIVEGDRITVGYGGGA</sequence>
<gene>
    <name evidence="2" type="ORF">DENIS_3704</name>
</gene>
<dbReference type="NCBIfam" id="NF041114">
    <property type="entry name" value="gluta_UXX_star_1"/>
    <property type="match status" value="1"/>
</dbReference>
<dbReference type="Proteomes" id="UP000288096">
    <property type="component" value="Unassembled WGS sequence"/>
</dbReference>
<dbReference type="Pfam" id="PF00462">
    <property type="entry name" value="Glutaredoxin"/>
    <property type="match status" value="1"/>
</dbReference>
<protein>
    <submittedName>
        <fullName evidence="2">Glutaredoxin</fullName>
    </submittedName>
</protein>
<dbReference type="InterPro" id="IPR002109">
    <property type="entry name" value="Glutaredoxin"/>
</dbReference>
<dbReference type="SUPFAM" id="SSF52833">
    <property type="entry name" value="Thioredoxin-like"/>
    <property type="match status" value="1"/>
</dbReference>